<comment type="pathway">
    <text evidence="5 7">Amino-acid biosynthesis; L-lysine biosynthesis via DAP pathway; L-lysine from DL-2,6-diaminopimelate: step 1/1.</text>
</comment>
<dbReference type="Proteomes" id="UP000789803">
    <property type="component" value="Unassembled WGS sequence"/>
</dbReference>
<keyword evidence="5" id="KW-0028">Amino-acid biosynthesis</keyword>
<dbReference type="InterPro" id="IPR022643">
    <property type="entry name" value="De-COase2_C"/>
</dbReference>
<feature type="binding site" evidence="5">
    <location>
        <position position="354"/>
    </location>
    <ligand>
        <name>substrate</name>
    </ligand>
</feature>
<dbReference type="Gene3D" id="2.40.37.10">
    <property type="entry name" value="Lyase, Ornithine Decarboxylase, Chain A, domain 1"/>
    <property type="match status" value="1"/>
</dbReference>
<dbReference type="Pfam" id="PF00278">
    <property type="entry name" value="Orn_DAP_Arg_deC"/>
    <property type="match status" value="1"/>
</dbReference>
<dbReference type="Gene3D" id="3.20.20.10">
    <property type="entry name" value="Alanine racemase"/>
    <property type="match status" value="1"/>
</dbReference>
<comment type="similarity">
    <text evidence="5">Belongs to the Orn/Lys/Arg decarboxylase class-II family. LysA subfamily.</text>
</comment>
<keyword evidence="2 5" id="KW-0210">Decarboxylase</keyword>
<sequence length="398" mass="44188">MDYLQLSQKYQTPLYVYDFDYIASRYNALKSAFNARKSLICYAVKANSNLSLLRHMATLGAGFDCVSIGEIKRALLAGAKPYQVIFSGVGKSDAEIKEALQNEILMINVEGESELDRVEMIAKMLVKKARISIRVNPDVDAKTHPYISTGLNKNKFGVDINTAKKMYLKAKNSNHLEPIGIHFHIGSQITEISSIIEAANIVSVLMRELKALEIDIKFFDVGGGIGIVYKDENEVNLYEYAQGILAALGGQDVTIVCEPGRYIVGNCGTLITSVLYEKFNKDKRFVVVDAAMNDLLRPSLYEAHHEIISLKDGEKSNCDIVGPICESGDFLAKDIKLPRLQNSDILVVKSAGAYGFSMSSNYNTRGRAAEVAIQNGTDRLIRRRESFEDIIALEKDYL</sequence>
<dbReference type="InterPro" id="IPR009006">
    <property type="entry name" value="Ala_racemase/Decarboxylase_C"/>
</dbReference>
<name>A0ABN7K6X3_9BACT</name>
<protein>
    <recommendedName>
        <fullName evidence="5 6">Diaminopimelate decarboxylase</fullName>
        <shortName evidence="5">DAP decarboxylase</shortName>
        <shortName evidence="5">DAPDC</shortName>
        <ecNumber evidence="5 6">4.1.1.20</ecNumber>
    </recommendedName>
</protein>
<keyword evidence="5 7" id="KW-0457">Lysine biosynthesis</keyword>
<keyword evidence="3 5" id="KW-0663">Pyridoxal phosphate</keyword>
<feature type="binding site" evidence="5">
    <location>
        <position position="301"/>
    </location>
    <ligand>
        <name>substrate</name>
    </ligand>
</feature>
<comment type="catalytic activity">
    <reaction evidence="5 7">
        <text>meso-2,6-diaminopimelate + H(+) = L-lysine + CO2</text>
        <dbReference type="Rhea" id="RHEA:15101"/>
        <dbReference type="ChEBI" id="CHEBI:15378"/>
        <dbReference type="ChEBI" id="CHEBI:16526"/>
        <dbReference type="ChEBI" id="CHEBI:32551"/>
        <dbReference type="ChEBI" id="CHEBI:57791"/>
        <dbReference type="EC" id="4.1.1.20"/>
    </reaction>
</comment>
<dbReference type="PRINTS" id="PR01181">
    <property type="entry name" value="DAPDCRBXLASE"/>
</dbReference>
<reference evidence="10 11" key="1">
    <citation type="submission" date="2020-11" db="EMBL/GenBank/DDBJ databases">
        <authorList>
            <person name="Peeters C."/>
        </authorList>
    </citation>
    <scope>NUCLEOTIDE SEQUENCE [LARGE SCALE GENOMIC DNA]</scope>
    <source>
        <strain evidence="10 11">LMG 7974</strain>
    </source>
</reference>
<dbReference type="InterPro" id="IPR022653">
    <property type="entry name" value="De-COase2_pyr-phos_BS"/>
</dbReference>
<comment type="cofactor">
    <cofactor evidence="1 5 7">
        <name>pyridoxal 5'-phosphate</name>
        <dbReference type="ChEBI" id="CHEBI:597326"/>
    </cofactor>
</comment>
<dbReference type="PANTHER" id="PTHR43727:SF2">
    <property type="entry name" value="GROUP IV DECARBOXYLASE"/>
    <property type="match status" value="1"/>
</dbReference>
<dbReference type="InterPro" id="IPR022644">
    <property type="entry name" value="De-COase2_N"/>
</dbReference>
<dbReference type="InterPro" id="IPR002986">
    <property type="entry name" value="DAP_deCOOHase_LysA"/>
</dbReference>
<keyword evidence="11" id="KW-1185">Reference proteome</keyword>
<dbReference type="InterPro" id="IPR029066">
    <property type="entry name" value="PLP-binding_barrel"/>
</dbReference>
<evidence type="ECO:0000256" key="5">
    <source>
        <dbReference type="HAMAP-Rule" id="MF_02120"/>
    </source>
</evidence>
<dbReference type="PRINTS" id="PR01179">
    <property type="entry name" value="ODADCRBXLASE"/>
</dbReference>
<evidence type="ECO:0000313" key="11">
    <source>
        <dbReference type="Proteomes" id="UP000789803"/>
    </source>
</evidence>
<feature type="domain" description="Orn/DAP/Arg decarboxylase 2 N-terminal" evidence="9">
    <location>
        <begin position="22"/>
        <end position="265"/>
    </location>
</feature>
<comment type="subunit">
    <text evidence="5">Homodimer.</text>
</comment>
<dbReference type="PANTHER" id="PTHR43727">
    <property type="entry name" value="DIAMINOPIMELATE DECARBOXYLASE"/>
    <property type="match status" value="1"/>
</dbReference>
<dbReference type="PROSITE" id="PS00878">
    <property type="entry name" value="ODR_DC_2_1"/>
    <property type="match status" value="1"/>
</dbReference>
<evidence type="ECO:0000256" key="7">
    <source>
        <dbReference type="RuleBase" id="RU003738"/>
    </source>
</evidence>
<feature type="binding site" evidence="5">
    <location>
        <position position="297"/>
    </location>
    <ligand>
        <name>substrate</name>
    </ligand>
</feature>
<dbReference type="NCBIfam" id="TIGR01048">
    <property type="entry name" value="lysA"/>
    <property type="match status" value="1"/>
</dbReference>
<dbReference type="Pfam" id="PF02784">
    <property type="entry name" value="Orn_Arg_deC_N"/>
    <property type="match status" value="1"/>
</dbReference>
<evidence type="ECO:0000259" key="9">
    <source>
        <dbReference type="Pfam" id="PF02784"/>
    </source>
</evidence>
<gene>
    <name evidence="5 10" type="primary">lysA</name>
    <name evidence="10" type="ORF">LMG7974_00896</name>
</gene>
<keyword evidence="4 5" id="KW-0456">Lyase</keyword>
<dbReference type="SUPFAM" id="SSF50621">
    <property type="entry name" value="Alanine racemase C-terminal domain-like"/>
    <property type="match status" value="1"/>
</dbReference>
<dbReference type="InterPro" id="IPR022657">
    <property type="entry name" value="De-COase2_CS"/>
</dbReference>
<feature type="binding site" evidence="5">
    <location>
        <begin position="258"/>
        <end position="261"/>
    </location>
    <ligand>
        <name>pyridoxal 5'-phosphate</name>
        <dbReference type="ChEBI" id="CHEBI:597326"/>
    </ligand>
</feature>
<dbReference type="EMBL" id="CAJHOF010000006">
    <property type="protein sequence ID" value="CAD7288211.1"/>
    <property type="molecule type" value="Genomic_DNA"/>
</dbReference>
<evidence type="ECO:0000313" key="10">
    <source>
        <dbReference type="EMBL" id="CAD7288211.1"/>
    </source>
</evidence>
<organism evidence="10 11">
    <name type="scientific">Campylobacter majalis</name>
    <dbReference type="NCBI Taxonomy" id="2790656"/>
    <lineage>
        <taxon>Bacteria</taxon>
        <taxon>Pseudomonadati</taxon>
        <taxon>Campylobacterota</taxon>
        <taxon>Epsilonproteobacteria</taxon>
        <taxon>Campylobacterales</taxon>
        <taxon>Campylobacteraceae</taxon>
        <taxon>Campylobacter</taxon>
    </lineage>
</organism>
<evidence type="ECO:0000256" key="1">
    <source>
        <dbReference type="ARBA" id="ARBA00001933"/>
    </source>
</evidence>
<evidence type="ECO:0000256" key="2">
    <source>
        <dbReference type="ARBA" id="ARBA00022793"/>
    </source>
</evidence>
<evidence type="ECO:0000256" key="6">
    <source>
        <dbReference type="NCBIfam" id="TIGR01048"/>
    </source>
</evidence>
<feature type="binding site" evidence="5">
    <location>
        <position position="326"/>
    </location>
    <ligand>
        <name>substrate</name>
    </ligand>
</feature>
<dbReference type="GO" id="GO:0008836">
    <property type="term" value="F:diaminopimelate decarboxylase activity"/>
    <property type="evidence" value="ECO:0007669"/>
    <property type="project" value="UniProtKB-EC"/>
</dbReference>
<feature type="binding site" evidence="5">
    <location>
        <position position="354"/>
    </location>
    <ligand>
        <name>pyridoxal 5'-phosphate</name>
        <dbReference type="ChEBI" id="CHEBI:597326"/>
    </ligand>
</feature>
<dbReference type="SUPFAM" id="SSF51419">
    <property type="entry name" value="PLP-binding barrel"/>
    <property type="match status" value="1"/>
</dbReference>
<dbReference type="PROSITE" id="PS00879">
    <property type="entry name" value="ODR_DC_2_2"/>
    <property type="match status" value="1"/>
</dbReference>
<feature type="domain" description="Orn/DAP/Arg decarboxylase 2 C-terminal" evidence="8">
    <location>
        <begin position="15"/>
        <end position="352"/>
    </location>
</feature>
<dbReference type="InterPro" id="IPR000183">
    <property type="entry name" value="Orn/DAP/Arg_de-COase"/>
</dbReference>
<accession>A0ABN7K6X3</accession>
<feature type="modified residue" description="N6-(pyridoxal phosphate)lysine" evidence="5">
    <location>
        <position position="45"/>
    </location>
</feature>
<evidence type="ECO:0000256" key="4">
    <source>
        <dbReference type="ARBA" id="ARBA00023239"/>
    </source>
</evidence>
<dbReference type="RefSeq" id="WP_229932696.1">
    <property type="nucleotide sequence ID" value="NZ_CAJHOF010000006.1"/>
</dbReference>
<dbReference type="EC" id="4.1.1.20" evidence="5 6"/>
<comment type="function">
    <text evidence="5">Specifically catalyzes the decarboxylation of meso-diaminopimelate (meso-DAP) to L-lysine.</text>
</comment>
<evidence type="ECO:0000259" key="8">
    <source>
        <dbReference type="Pfam" id="PF00278"/>
    </source>
</evidence>
<proteinExistence type="inferred from homology"/>
<dbReference type="HAMAP" id="MF_02120">
    <property type="entry name" value="LysA"/>
    <property type="match status" value="1"/>
</dbReference>
<dbReference type="CDD" id="cd06828">
    <property type="entry name" value="PLPDE_III_DapDC"/>
    <property type="match status" value="1"/>
</dbReference>
<feature type="binding site" evidence="5">
    <location>
        <position position="224"/>
    </location>
    <ligand>
        <name>pyridoxal 5'-phosphate</name>
        <dbReference type="ChEBI" id="CHEBI:597326"/>
    </ligand>
</feature>
<evidence type="ECO:0000256" key="3">
    <source>
        <dbReference type="ARBA" id="ARBA00022898"/>
    </source>
</evidence>
<feature type="binding site" evidence="5">
    <location>
        <position position="261"/>
    </location>
    <ligand>
        <name>substrate</name>
    </ligand>
</feature>
<comment type="caution">
    <text evidence="10">The sequence shown here is derived from an EMBL/GenBank/DDBJ whole genome shotgun (WGS) entry which is preliminary data.</text>
</comment>